<dbReference type="AlphaFoldDB" id="A0A0A9EFS8"/>
<sequence length="45" mass="5402">MLFNSVLLLWIRVLFNSKCYHDRLCRTTWLTKAASIIIVNLSYKR</sequence>
<protein>
    <submittedName>
        <fullName evidence="2">Uncharacterized protein</fullName>
    </submittedName>
</protein>
<organism evidence="2">
    <name type="scientific">Arundo donax</name>
    <name type="common">Giant reed</name>
    <name type="synonym">Donax arundinaceus</name>
    <dbReference type="NCBI Taxonomy" id="35708"/>
    <lineage>
        <taxon>Eukaryota</taxon>
        <taxon>Viridiplantae</taxon>
        <taxon>Streptophyta</taxon>
        <taxon>Embryophyta</taxon>
        <taxon>Tracheophyta</taxon>
        <taxon>Spermatophyta</taxon>
        <taxon>Magnoliopsida</taxon>
        <taxon>Liliopsida</taxon>
        <taxon>Poales</taxon>
        <taxon>Poaceae</taxon>
        <taxon>PACMAD clade</taxon>
        <taxon>Arundinoideae</taxon>
        <taxon>Arundineae</taxon>
        <taxon>Arundo</taxon>
    </lineage>
</organism>
<evidence type="ECO:0000313" key="2">
    <source>
        <dbReference type="EMBL" id="JAD98936.1"/>
    </source>
</evidence>
<accession>A0A0A9EFS8</accession>
<proteinExistence type="predicted"/>
<keyword evidence="1" id="KW-0732">Signal</keyword>
<dbReference type="EMBL" id="GBRH01198959">
    <property type="protein sequence ID" value="JAD98936.1"/>
    <property type="molecule type" value="Transcribed_RNA"/>
</dbReference>
<feature type="signal peptide" evidence="1">
    <location>
        <begin position="1"/>
        <end position="16"/>
    </location>
</feature>
<evidence type="ECO:0000256" key="1">
    <source>
        <dbReference type="SAM" id="SignalP"/>
    </source>
</evidence>
<feature type="chain" id="PRO_5002045381" evidence="1">
    <location>
        <begin position="17"/>
        <end position="45"/>
    </location>
</feature>
<name>A0A0A9EFS8_ARUDO</name>
<reference evidence="2" key="1">
    <citation type="submission" date="2014-09" db="EMBL/GenBank/DDBJ databases">
        <authorList>
            <person name="Magalhaes I.L.F."/>
            <person name="Oliveira U."/>
            <person name="Santos F.R."/>
            <person name="Vidigal T.H.D.A."/>
            <person name="Brescovit A.D."/>
            <person name="Santos A.J."/>
        </authorList>
    </citation>
    <scope>NUCLEOTIDE SEQUENCE</scope>
    <source>
        <tissue evidence="2">Shoot tissue taken approximately 20 cm above the soil surface</tissue>
    </source>
</reference>
<reference evidence="2" key="2">
    <citation type="journal article" date="2015" name="Data Brief">
        <title>Shoot transcriptome of the giant reed, Arundo donax.</title>
        <authorList>
            <person name="Barrero R.A."/>
            <person name="Guerrero F.D."/>
            <person name="Moolhuijzen P."/>
            <person name="Goolsby J.A."/>
            <person name="Tidwell J."/>
            <person name="Bellgard S.E."/>
            <person name="Bellgard M.I."/>
        </authorList>
    </citation>
    <scope>NUCLEOTIDE SEQUENCE</scope>
    <source>
        <tissue evidence="2">Shoot tissue taken approximately 20 cm above the soil surface</tissue>
    </source>
</reference>